<comment type="pathway">
    <text evidence="2">Steroid metabolism; cholesterol metabolism.</text>
</comment>
<dbReference type="EC" id="1.18.1.6" evidence="4 11"/>
<reference evidence="15 16" key="1">
    <citation type="journal article" date="2019" name="BMC Genomics">
        <title>New insights from Opisthorchis felineus genome: update on genomics of the epidemiologically important liver flukes.</title>
        <authorList>
            <person name="Ershov N.I."/>
            <person name="Mordvinov V.A."/>
            <person name="Prokhortchouk E.B."/>
            <person name="Pakharukova M.Y."/>
            <person name="Gunbin K.V."/>
            <person name="Ustyantsev K."/>
            <person name="Genaev M.A."/>
            <person name="Blinov A.G."/>
            <person name="Mazur A."/>
            <person name="Boulygina E."/>
            <person name="Tsygankova S."/>
            <person name="Khrameeva E."/>
            <person name="Chekanov N."/>
            <person name="Fan G."/>
            <person name="Xiao A."/>
            <person name="Zhang H."/>
            <person name="Xu X."/>
            <person name="Yang H."/>
            <person name="Solovyev V."/>
            <person name="Lee S.M."/>
            <person name="Liu X."/>
            <person name="Afonnikov D.A."/>
            <person name="Skryabin K.G."/>
        </authorList>
    </citation>
    <scope>NUCLEOTIDE SEQUENCE [LARGE SCALE GENOMIC DNA]</scope>
    <source>
        <strain evidence="15">AK-0245</strain>
        <tissue evidence="15">Whole organism</tissue>
    </source>
</reference>
<dbReference type="PANTHER" id="PTHR48467:SF1">
    <property type="entry name" value="GLUTAMATE SYNTHASE 1 [NADH], CHLOROPLASTIC-LIKE"/>
    <property type="match status" value="1"/>
</dbReference>
<evidence type="ECO:0000256" key="13">
    <source>
        <dbReference type="PIRSR" id="PIRSR000362-2"/>
    </source>
</evidence>
<evidence type="ECO:0000256" key="2">
    <source>
        <dbReference type="ARBA" id="ARBA00004731"/>
    </source>
</evidence>
<dbReference type="InterPro" id="IPR055275">
    <property type="entry name" value="Ferredox_Rdtase"/>
</dbReference>
<dbReference type="GO" id="GO:0005739">
    <property type="term" value="C:mitochondrion"/>
    <property type="evidence" value="ECO:0007669"/>
    <property type="project" value="UniProtKB-SubCell"/>
</dbReference>
<evidence type="ECO:0000256" key="9">
    <source>
        <dbReference type="ARBA" id="ARBA00023002"/>
    </source>
</evidence>
<evidence type="ECO:0000256" key="12">
    <source>
        <dbReference type="PIRSR" id="PIRSR000362-1"/>
    </source>
</evidence>
<evidence type="ECO:0000256" key="8">
    <source>
        <dbReference type="ARBA" id="ARBA00022857"/>
    </source>
</evidence>
<dbReference type="GO" id="GO:0016491">
    <property type="term" value="F:oxidoreductase activity"/>
    <property type="evidence" value="ECO:0007669"/>
    <property type="project" value="UniProtKB-KW"/>
</dbReference>
<feature type="binding site" evidence="12">
    <location>
        <position position="57"/>
    </location>
    <ligand>
        <name>FAD</name>
        <dbReference type="ChEBI" id="CHEBI:57692"/>
    </ligand>
</feature>
<dbReference type="Gene3D" id="3.40.50.720">
    <property type="entry name" value="NAD(P)-binding Rossmann-like Domain"/>
    <property type="match status" value="1"/>
</dbReference>
<dbReference type="UniPathway" id="UPA00296"/>
<dbReference type="SUPFAM" id="SSF51905">
    <property type="entry name" value="FAD/NAD(P)-binding domain"/>
    <property type="match status" value="1"/>
</dbReference>
<feature type="binding site" evidence="12">
    <location>
        <begin position="379"/>
        <end position="381"/>
    </location>
    <ligand>
        <name>FAD</name>
        <dbReference type="ChEBI" id="CHEBI:57692"/>
    </ligand>
</feature>
<feature type="chain" id="PRO_5020534574" description="NADPH:adrenodoxin oxidoreductase, mitochondrial" evidence="14">
    <location>
        <begin position="17"/>
        <end position="476"/>
    </location>
</feature>
<dbReference type="OrthoDB" id="333024at2759"/>
<keyword evidence="9 11" id="KW-0560">Oxidoreductase</keyword>
<comment type="subcellular location">
    <subcellularLocation>
        <location evidence="11">Mitochondrion</location>
    </subcellularLocation>
</comment>
<comment type="cofactor">
    <cofactor evidence="1 11 12">
        <name>FAD</name>
        <dbReference type="ChEBI" id="CHEBI:57692"/>
    </cofactor>
</comment>
<gene>
    <name evidence="15" type="ORF">CRM22_001676</name>
</gene>
<sequence>MRSYLLLLVLFGMALPQTILRSRFVYNPYVDTFQNVINTFTEVAKSPRFKFIGNVTVGVDVRLRELQRAYASVILAYGAAVDQHLNIPGESLPGVISAKDLVAWYNGSPGLSDFTPDFDCDTVAVVGLGNVAIDVARILLSSSNRLKNTDIPEPVISVLSASRIRRVILIGRRGPLQAAFTLKEVRELSRLNISENGESSQLLPLNFLPPRIMQTTVGSGEQLTKLLSELPRPRRRLTQFLLQLADQKPGNLASKHCDFLFLRSPVRIIAREPSADCSWKSAVGKLELSVNQLIGSPSEQQQVQVLSDAPHELLECGLVVRSIGYRSVQIDQDLPFDHDRGVIKSKDTRGRVADSDDGPGDPLACPLYCAGWAKRGAIGVIVNTSLDARDVAETVLLDLASAELKGNPCVVQKNGLAPELLQARGLRTISFSDWERVDAVEKLAGRALGKPREKLTSVEALLGAAFADIVQHKRNN</sequence>
<feature type="binding site" evidence="13">
    <location>
        <position position="379"/>
    </location>
    <ligand>
        <name>NADP(+)</name>
        <dbReference type="ChEBI" id="CHEBI:58349"/>
    </ligand>
</feature>
<evidence type="ECO:0000256" key="7">
    <source>
        <dbReference type="ARBA" id="ARBA00022827"/>
    </source>
</evidence>
<name>A0A4S2M9Q5_OPIFE</name>
<comment type="caution">
    <text evidence="15">The sequence shown here is derived from an EMBL/GenBank/DDBJ whole genome shotgun (WGS) entry which is preliminary data.</text>
</comment>
<dbReference type="PANTHER" id="PTHR48467">
    <property type="entry name" value="GLUTAMATE SYNTHASE 1 [NADH], CHLOROPLASTIC-LIKE"/>
    <property type="match status" value="1"/>
</dbReference>
<keyword evidence="7 11" id="KW-0274">FAD</keyword>
<evidence type="ECO:0000256" key="6">
    <source>
        <dbReference type="ARBA" id="ARBA00022630"/>
    </source>
</evidence>
<dbReference type="PIRSF" id="PIRSF000362">
    <property type="entry name" value="FNR"/>
    <property type="match status" value="1"/>
</dbReference>
<dbReference type="Gene3D" id="3.50.50.60">
    <property type="entry name" value="FAD/NAD(P)-binding domain"/>
    <property type="match status" value="1"/>
</dbReference>
<evidence type="ECO:0000256" key="14">
    <source>
        <dbReference type="SAM" id="SignalP"/>
    </source>
</evidence>
<organism evidence="15 16">
    <name type="scientific">Opisthorchis felineus</name>
    <dbReference type="NCBI Taxonomy" id="147828"/>
    <lineage>
        <taxon>Eukaryota</taxon>
        <taxon>Metazoa</taxon>
        <taxon>Spiralia</taxon>
        <taxon>Lophotrochozoa</taxon>
        <taxon>Platyhelminthes</taxon>
        <taxon>Trematoda</taxon>
        <taxon>Digenea</taxon>
        <taxon>Opisthorchiida</taxon>
        <taxon>Opisthorchiata</taxon>
        <taxon>Opisthorchiidae</taxon>
        <taxon>Opisthorchis</taxon>
    </lineage>
</organism>
<keyword evidence="16" id="KW-1185">Reference proteome</keyword>
<dbReference type="InterPro" id="IPR036188">
    <property type="entry name" value="FAD/NAD-bd_sf"/>
</dbReference>
<feature type="binding site" evidence="12">
    <location>
        <position position="372"/>
    </location>
    <ligand>
        <name>FAD</name>
        <dbReference type="ChEBI" id="CHEBI:57692"/>
    </ligand>
</feature>
<feature type="signal peptide" evidence="14">
    <location>
        <begin position="1"/>
        <end position="16"/>
    </location>
</feature>
<keyword evidence="14" id="KW-0732">Signal</keyword>
<proteinExistence type="inferred from homology"/>
<dbReference type="Proteomes" id="UP000308267">
    <property type="component" value="Unassembled WGS sequence"/>
</dbReference>
<keyword evidence="11" id="KW-0496">Mitochondrion</keyword>
<dbReference type="EMBL" id="SJOL01002990">
    <property type="protein sequence ID" value="TGZ73165.1"/>
    <property type="molecule type" value="Genomic_DNA"/>
</dbReference>
<dbReference type="GO" id="GO:0008203">
    <property type="term" value="P:cholesterol metabolic process"/>
    <property type="evidence" value="ECO:0007669"/>
    <property type="project" value="UniProtKB-UniPathway"/>
</dbReference>
<accession>A0A4S2M9Q5</accession>
<evidence type="ECO:0000313" key="15">
    <source>
        <dbReference type="EMBL" id="TGZ73165.1"/>
    </source>
</evidence>
<feature type="binding site" evidence="13">
    <location>
        <position position="184"/>
    </location>
    <ligand>
        <name>NADP(+)</name>
        <dbReference type="ChEBI" id="CHEBI:58349"/>
    </ligand>
</feature>
<comment type="catalytic activity">
    <reaction evidence="10 11">
        <text>2 reduced [adrenodoxin] + NADP(+) + H(+) = 2 oxidized [adrenodoxin] + NADPH</text>
        <dbReference type="Rhea" id="RHEA:42312"/>
        <dbReference type="Rhea" id="RHEA-COMP:9998"/>
        <dbReference type="Rhea" id="RHEA-COMP:9999"/>
        <dbReference type="ChEBI" id="CHEBI:15378"/>
        <dbReference type="ChEBI" id="CHEBI:33737"/>
        <dbReference type="ChEBI" id="CHEBI:33738"/>
        <dbReference type="ChEBI" id="CHEBI:57783"/>
        <dbReference type="ChEBI" id="CHEBI:58349"/>
        <dbReference type="EC" id="1.18.1.6"/>
    </reaction>
</comment>
<comment type="similarity">
    <text evidence="3 11">Belongs to the ferredoxin--NADP reductase type 1 family.</text>
</comment>
<evidence type="ECO:0000256" key="3">
    <source>
        <dbReference type="ARBA" id="ARBA00008312"/>
    </source>
</evidence>
<dbReference type="InterPro" id="IPR021163">
    <property type="entry name" value="Ferredox_Rdtase_adrenod"/>
</dbReference>
<evidence type="ECO:0000313" key="16">
    <source>
        <dbReference type="Proteomes" id="UP000308267"/>
    </source>
</evidence>
<feature type="binding site" evidence="13">
    <location>
        <begin position="172"/>
        <end position="173"/>
    </location>
    <ligand>
        <name>NADP(+)</name>
        <dbReference type="ChEBI" id="CHEBI:58349"/>
    </ligand>
</feature>
<protein>
    <recommendedName>
        <fullName evidence="5 11">NADPH:adrenodoxin oxidoreductase, mitochondrial</fullName>
        <ecNumber evidence="4 11">1.18.1.6</ecNumber>
    </recommendedName>
</protein>
<keyword evidence="6 11" id="KW-0285">Flavoprotein</keyword>
<keyword evidence="8 11" id="KW-0521">NADP</keyword>
<dbReference type="AlphaFoldDB" id="A0A4S2M9Q5"/>
<evidence type="ECO:0000256" key="5">
    <source>
        <dbReference type="ARBA" id="ARBA00016287"/>
    </source>
</evidence>
<evidence type="ECO:0000256" key="4">
    <source>
        <dbReference type="ARBA" id="ARBA00013219"/>
    </source>
</evidence>
<evidence type="ECO:0000256" key="1">
    <source>
        <dbReference type="ARBA" id="ARBA00001974"/>
    </source>
</evidence>
<evidence type="ECO:0000256" key="11">
    <source>
        <dbReference type="PIRNR" id="PIRNR000362"/>
    </source>
</evidence>
<evidence type="ECO:0000256" key="10">
    <source>
        <dbReference type="ARBA" id="ARBA00048933"/>
    </source>
</evidence>